<protein>
    <submittedName>
        <fullName evidence="2">Uncharacterized protein</fullName>
    </submittedName>
</protein>
<dbReference type="Proteomes" id="UP000050301">
    <property type="component" value="Unassembled WGS sequence"/>
</dbReference>
<keyword evidence="3" id="KW-1185">Reference proteome</keyword>
<keyword evidence="1" id="KW-1133">Transmembrane helix</keyword>
<keyword evidence="1" id="KW-0472">Membrane</keyword>
<name>A0A0Q0VKG3_9ARCH</name>
<dbReference type="InParanoid" id="A0A0Q0VKG3"/>
<evidence type="ECO:0000256" key="1">
    <source>
        <dbReference type="SAM" id="Phobius"/>
    </source>
</evidence>
<comment type="caution">
    <text evidence="2">The sequence shown here is derived from an EMBL/GenBank/DDBJ whole genome shotgun (WGS) entry which is preliminary data.</text>
</comment>
<feature type="transmembrane region" description="Helical" evidence="1">
    <location>
        <begin position="7"/>
        <end position="29"/>
    </location>
</feature>
<reference evidence="2 3" key="1">
    <citation type="submission" date="2015-09" db="EMBL/GenBank/DDBJ databases">
        <title>Heavy metals and arsenic resistance mechanisms in polyextremophilic archaea of the family Ferroplasmaceae.</title>
        <authorList>
            <person name="Bulaev A.G."/>
            <person name="Kanygina A.V."/>
        </authorList>
    </citation>
    <scope>NUCLEOTIDE SEQUENCE [LARGE SCALE GENOMIC DNA]</scope>
    <source>
        <strain evidence="2 3">BH2</strain>
    </source>
</reference>
<dbReference type="SUPFAM" id="SSF49464">
    <property type="entry name" value="Carboxypeptidase regulatory domain-like"/>
    <property type="match status" value="1"/>
</dbReference>
<dbReference type="InterPro" id="IPR008969">
    <property type="entry name" value="CarboxyPept-like_regulatory"/>
</dbReference>
<proteinExistence type="predicted"/>
<dbReference type="AlphaFoldDB" id="A0A0Q0VKG3"/>
<organism evidence="2 3">
    <name type="scientific">Acidiplasma cupricumulans</name>
    <dbReference type="NCBI Taxonomy" id="312540"/>
    <lineage>
        <taxon>Archaea</taxon>
        <taxon>Methanobacteriati</taxon>
        <taxon>Thermoplasmatota</taxon>
        <taxon>Thermoplasmata</taxon>
        <taxon>Thermoplasmatales</taxon>
        <taxon>Ferroplasmaceae</taxon>
        <taxon>Acidiplasma</taxon>
    </lineage>
</organism>
<sequence length="391" mass="43522">MDKKNLFIVLSVIIAVLIIFPLVSIAYPYENPNHDVIVHHDINIPKQFNLTIIYKNGTNPVSGQQFKANITYDGRTQTYTGITSANGSFTFRLPQAGQYKITTKFYNYSTSTIIKNVTGSTYVNDNVALLKDFNYTVELRSFPLNGNESVNIKGFTIFRDGEDIKYNVQSNNSGTFFNFKAPEGNYTFTYNNKHYVSTSFIKYIHSNGTFVKNITAYLLNVSSNLSVIYNGVNVISNNTFLASAGLNSLNVYYGNILVKVINIDLNSTNPYKYLSITDANASVQLTQDVYTVSNNITTVTYNTTSINGVLIKFNFPYDLNNSSISVNGKTIAFNVNGNNYSPNSGLYENGPIKVVTKTPGIISPESSNGKLTNGMLYYLKISYTTESEVEK</sequence>
<evidence type="ECO:0000313" key="2">
    <source>
        <dbReference type="EMBL" id="KQB33952.1"/>
    </source>
</evidence>
<keyword evidence="1" id="KW-0812">Transmembrane</keyword>
<accession>A0A0Q0VKG3</accession>
<evidence type="ECO:0000313" key="3">
    <source>
        <dbReference type="Proteomes" id="UP000050301"/>
    </source>
</evidence>
<gene>
    <name evidence="2" type="ORF">AOG55_00185</name>
</gene>
<dbReference type="EMBL" id="LKBH01000280">
    <property type="protein sequence ID" value="KQB33952.1"/>
    <property type="molecule type" value="Genomic_DNA"/>
</dbReference>